<evidence type="ECO:0000313" key="2">
    <source>
        <dbReference type="EMBL" id="MCY1722357.1"/>
    </source>
</evidence>
<feature type="chain" id="PRO_5040982616" description="PKD domain-containing protein" evidence="1">
    <location>
        <begin position="29"/>
        <end position="482"/>
    </location>
</feature>
<organism evidence="2 3">
    <name type="scientific">Draconibacterium aestuarii</name>
    <dbReference type="NCBI Taxonomy" id="2998507"/>
    <lineage>
        <taxon>Bacteria</taxon>
        <taxon>Pseudomonadati</taxon>
        <taxon>Bacteroidota</taxon>
        <taxon>Bacteroidia</taxon>
        <taxon>Marinilabiliales</taxon>
        <taxon>Prolixibacteraceae</taxon>
        <taxon>Draconibacterium</taxon>
    </lineage>
</organism>
<dbReference type="AlphaFoldDB" id="A0A9X3F9W4"/>
<dbReference type="Gene3D" id="2.60.40.10">
    <property type="entry name" value="Immunoglobulins"/>
    <property type="match status" value="1"/>
</dbReference>
<name>A0A9X3F9W4_9BACT</name>
<keyword evidence="3" id="KW-1185">Reference proteome</keyword>
<dbReference type="RefSeq" id="WP_343334683.1">
    <property type="nucleotide sequence ID" value="NZ_JAPOHD010000054.1"/>
</dbReference>
<comment type="caution">
    <text evidence="2">The sequence shown here is derived from an EMBL/GenBank/DDBJ whole genome shotgun (WGS) entry which is preliminary data.</text>
</comment>
<feature type="signal peptide" evidence="1">
    <location>
        <begin position="1"/>
        <end position="28"/>
    </location>
</feature>
<evidence type="ECO:0008006" key="4">
    <source>
        <dbReference type="Google" id="ProtNLM"/>
    </source>
</evidence>
<feature type="non-terminal residue" evidence="2">
    <location>
        <position position="482"/>
    </location>
</feature>
<dbReference type="EMBL" id="JAPOHD010000054">
    <property type="protein sequence ID" value="MCY1722357.1"/>
    <property type="molecule type" value="Genomic_DNA"/>
</dbReference>
<evidence type="ECO:0000256" key="1">
    <source>
        <dbReference type="SAM" id="SignalP"/>
    </source>
</evidence>
<keyword evidence="1" id="KW-0732">Signal</keyword>
<dbReference type="Proteomes" id="UP001145087">
    <property type="component" value="Unassembled WGS sequence"/>
</dbReference>
<accession>A0A9X3F9W4</accession>
<protein>
    <recommendedName>
        <fullName evidence="4">PKD domain-containing protein</fullName>
    </recommendedName>
</protein>
<reference evidence="2" key="1">
    <citation type="submission" date="2022-11" db="EMBL/GenBank/DDBJ databases">
        <title>Marilongibacter aestuarii gen. nov., sp. nov., isolated from tidal flat sediment.</title>
        <authorList>
            <person name="Jiayan W."/>
        </authorList>
    </citation>
    <scope>NUCLEOTIDE SEQUENCE</scope>
    <source>
        <strain evidence="2">Z1-6</strain>
    </source>
</reference>
<sequence length="482" mass="51059">MKEKFLLCKRIFLFISAFVLLCNIDTQAQSIDKLEQFANGALKDALMAPSMVATNVDWVTGNVNAAKAHYACGMTIPYRLQASGLETGVKYQVTIGYDITKGGKHAIDFLTSFNRDTNHDKFGHFIDGSIEDVETQILLGTALEGTGPLYNNYELPPPDSNMVTPETPEAPLDGFNASKLEGFDSIRIYNGTITDLYNIEGSPGGDTESSYLVVEFQVDPGQSIILLAWGGNIACEELWGPGSSAADINGSPYHMYVEACSGLGGCGNKEVQLSATAIVAPPAIGCEVSATPQSCCYLEDGTASAQGTEGTEYSYSWTGPDGFTAFTQTITGLAPGRYYVTVCDLNDNTNCSQCDTLVLAANPEAPVLVGVPTGGDLGCNPVELPECDPNVTATVCGVPVLAEDVTCVTVGPTGDGCEKQQVFTYEATACGLITREIVTYTWIEAEVPVISTTDVDTDLGCNPQSIPVPSFSVTDECNPSAV</sequence>
<dbReference type="InterPro" id="IPR013783">
    <property type="entry name" value="Ig-like_fold"/>
</dbReference>
<gene>
    <name evidence="2" type="ORF">OU798_18555</name>
</gene>
<evidence type="ECO:0000313" key="3">
    <source>
        <dbReference type="Proteomes" id="UP001145087"/>
    </source>
</evidence>
<proteinExistence type="predicted"/>